<keyword evidence="3" id="KW-1185">Reference proteome</keyword>
<proteinExistence type="predicted"/>
<protein>
    <submittedName>
        <fullName evidence="2">Uncharacterized protein</fullName>
    </submittedName>
</protein>
<accession>A0A4C1V0R7</accession>
<dbReference type="EMBL" id="BGZK01000252">
    <property type="protein sequence ID" value="GBP31847.1"/>
    <property type="molecule type" value="Genomic_DNA"/>
</dbReference>
<organism evidence="2 3">
    <name type="scientific">Eumeta variegata</name>
    <name type="common">Bagworm moth</name>
    <name type="synonym">Eumeta japonica</name>
    <dbReference type="NCBI Taxonomy" id="151549"/>
    <lineage>
        <taxon>Eukaryota</taxon>
        <taxon>Metazoa</taxon>
        <taxon>Ecdysozoa</taxon>
        <taxon>Arthropoda</taxon>
        <taxon>Hexapoda</taxon>
        <taxon>Insecta</taxon>
        <taxon>Pterygota</taxon>
        <taxon>Neoptera</taxon>
        <taxon>Endopterygota</taxon>
        <taxon>Lepidoptera</taxon>
        <taxon>Glossata</taxon>
        <taxon>Ditrysia</taxon>
        <taxon>Tineoidea</taxon>
        <taxon>Psychidae</taxon>
        <taxon>Oiketicinae</taxon>
        <taxon>Eumeta</taxon>
    </lineage>
</organism>
<evidence type="ECO:0000313" key="3">
    <source>
        <dbReference type="Proteomes" id="UP000299102"/>
    </source>
</evidence>
<name>A0A4C1V0R7_EUMVA</name>
<gene>
    <name evidence="2" type="ORF">EVAR_16621_1</name>
</gene>
<reference evidence="2 3" key="1">
    <citation type="journal article" date="2019" name="Commun. Biol.">
        <title>The bagworm genome reveals a unique fibroin gene that provides high tensile strength.</title>
        <authorList>
            <person name="Kono N."/>
            <person name="Nakamura H."/>
            <person name="Ohtoshi R."/>
            <person name="Tomita M."/>
            <person name="Numata K."/>
            <person name="Arakawa K."/>
        </authorList>
    </citation>
    <scope>NUCLEOTIDE SEQUENCE [LARGE SCALE GENOMIC DNA]</scope>
</reference>
<evidence type="ECO:0000313" key="2">
    <source>
        <dbReference type="EMBL" id="GBP31847.1"/>
    </source>
</evidence>
<sequence>MCNTERSVSRSNGKSPATRSGATSRRKRLKSFLYGHRQPPLAPGGFPSAAVPTAGDQVSTRVQARDHQNGVFTIADSVDIRGKIRGFERPYRNQGNDCWPLARQVLMGSLCPGQLIDGHEVRHDAKGWLVNSCI</sequence>
<evidence type="ECO:0000256" key="1">
    <source>
        <dbReference type="SAM" id="MobiDB-lite"/>
    </source>
</evidence>
<dbReference type="Proteomes" id="UP000299102">
    <property type="component" value="Unassembled WGS sequence"/>
</dbReference>
<feature type="compositionally biased region" description="Polar residues" evidence="1">
    <location>
        <begin position="1"/>
        <end position="23"/>
    </location>
</feature>
<comment type="caution">
    <text evidence="2">The sequence shown here is derived from an EMBL/GenBank/DDBJ whole genome shotgun (WGS) entry which is preliminary data.</text>
</comment>
<feature type="region of interest" description="Disordered" evidence="1">
    <location>
        <begin position="1"/>
        <end position="31"/>
    </location>
</feature>
<dbReference type="AlphaFoldDB" id="A0A4C1V0R7"/>